<evidence type="ECO:0000313" key="2">
    <source>
        <dbReference type="EMBL" id="QDE38023.1"/>
    </source>
</evidence>
<dbReference type="AlphaFoldDB" id="A0A4Y5Z0P0"/>
<keyword evidence="3" id="KW-1185">Reference proteome</keyword>
<dbReference type="KEGG" id="lpy:FIV34_01840"/>
<name>A0A4Y5Z0P0_9GAMM</name>
<dbReference type="RefSeq" id="WP_139979103.1">
    <property type="nucleotide sequence ID" value="NZ_CP041046.1"/>
</dbReference>
<evidence type="ECO:0000256" key="1">
    <source>
        <dbReference type="SAM" id="Phobius"/>
    </source>
</evidence>
<dbReference type="OrthoDB" id="6068455at2"/>
<organism evidence="2 3">
    <name type="scientific">Luteibacter pinisoli</name>
    <dbReference type="NCBI Taxonomy" id="2589080"/>
    <lineage>
        <taxon>Bacteria</taxon>
        <taxon>Pseudomonadati</taxon>
        <taxon>Pseudomonadota</taxon>
        <taxon>Gammaproteobacteria</taxon>
        <taxon>Lysobacterales</taxon>
        <taxon>Rhodanobacteraceae</taxon>
        <taxon>Luteibacter</taxon>
    </lineage>
</organism>
<protein>
    <submittedName>
        <fullName evidence="2">Uncharacterized protein</fullName>
    </submittedName>
</protein>
<accession>A0A4Y5Z0P0</accession>
<sequence>MKAKFLNIDAWAATLASVTFATTCVAFALLRGAGFLKLSGTAPSASELNLIGGFLGGIFAPLALLWAARSFFLQRQQLIATMSAMTEQAELLRAANANQIAQLATLEHHRAEDKRANEDQTAPRLSLRSITNEWSEEKKATRFATEIINVGSLALGYRIRIYTKALVDGKAITVFTYETAVPLRPDESIEIDVYLKIASEPELRRNGFTCEVVSMRTDQRTALQTFSTNDLLNYFEPETFEPVSKTHSFRLPPFSRRGAGGR</sequence>
<feature type="transmembrane region" description="Helical" evidence="1">
    <location>
        <begin position="50"/>
        <end position="68"/>
    </location>
</feature>
<dbReference type="Proteomes" id="UP000316093">
    <property type="component" value="Chromosome"/>
</dbReference>
<proteinExistence type="predicted"/>
<gene>
    <name evidence="2" type="ORF">FIV34_01840</name>
</gene>
<dbReference type="EMBL" id="CP041046">
    <property type="protein sequence ID" value="QDE38023.1"/>
    <property type="molecule type" value="Genomic_DNA"/>
</dbReference>
<keyword evidence="1" id="KW-1133">Transmembrane helix</keyword>
<keyword evidence="1" id="KW-0812">Transmembrane</keyword>
<evidence type="ECO:0000313" key="3">
    <source>
        <dbReference type="Proteomes" id="UP000316093"/>
    </source>
</evidence>
<reference evidence="2 3" key="1">
    <citation type="submission" date="2019-06" db="EMBL/GenBank/DDBJ databases">
        <title>A complete genome sequence for Luteibacter pinisoli MAH-14.</title>
        <authorList>
            <person name="Baltrus D.A."/>
        </authorList>
    </citation>
    <scope>NUCLEOTIDE SEQUENCE [LARGE SCALE GENOMIC DNA]</scope>
    <source>
        <strain evidence="2 3">MAH-14</strain>
    </source>
</reference>
<keyword evidence="1" id="KW-0472">Membrane</keyword>